<sequence>MQSAFSGHLETRDSTQRGNFVNLIDLLAKYDPLLIVQLSEERIQKYLSPKIQNEVIAIIDSRIKENIVKNIRKCSFSLLF</sequence>
<organism evidence="1 2">
    <name type="scientific">Trichonephila clavata</name>
    <name type="common">Joro spider</name>
    <name type="synonym">Nephila clavata</name>
    <dbReference type="NCBI Taxonomy" id="2740835"/>
    <lineage>
        <taxon>Eukaryota</taxon>
        <taxon>Metazoa</taxon>
        <taxon>Ecdysozoa</taxon>
        <taxon>Arthropoda</taxon>
        <taxon>Chelicerata</taxon>
        <taxon>Arachnida</taxon>
        <taxon>Araneae</taxon>
        <taxon>Araneomorphae</taxon>
        <taxon>Entelegynae</taxon>
        <taxon>Araneoidea</taxon>
        <taxon>Nephilidae</taxon>
        <taxon>Trichonephila</taxon>
    </lineage>
</organism>
<dbReference type="PANTHER" id="PTHR45749:SF21">
    <property type="entry name" value="DUF4371 DOMAIN-CONTAINING PROTEIN"/>
    <property type="match status" value="1"/>
</dbReference>
<comment type="caution">
    <text evidence="1">The sequence shown here is derived from an EMBL/GenBank/DDBJ whole genome shotgun (WGS) entry which is preliminary data.</text>
</comment>
<dbReference type="EMBL" id="BMAO01031896">
    <property type="protein sequence ID" value="GFQ78405.1"/>
    <property type="molecule type" value="Genomic_DNA"/>
</dbReference>
<evidence type="ECO:0000313" key="1">
    <source>
        <dbReference type="EMBL" id="GFQ78405.1"/>
    </source>
</evidence>
<dbReference type="AlphaFoldDB" id="A0A8X6IJM2"/>
<dbReference type="PANTHER" id="PTHR45749">
    <property type="match status" value="1"/>
</dbReference>
<proteinExistence type="predicted"/>
<dbReference type="Proteomes" id="UP000887116">
    <property type="component" value="Unassembled WGS sequence"/>
</dbReference>
<name>A0A8X6IJM2_TRICU</name>
<gene>
    <name evidence="1" type="ORF">TNCT_598511</name>
</gene>
<accession>A0A8X6IJM2</accession>
<dbReference type="OrthoDB" id="6538085at2759"/>
<evidence type="ECO:0000313" key="2">
    <source>
        <dbReference type="Proteomes" id="UP000887116"/>
    </source>
</evidence>
<keyword evidence="2" id="KW-1185">Reference proteome</keyword>
<reference evidence="1" key="1">
    <citation type="submission" date="2020-07" db="EMBL/GenBank/DDBJ databases">
        <title>Multicomponent nature underlies the extraordinary mechanical properties of spider dragline silk.</title>
        <authorList>
            <person name="Kono N."/>
            <person name="Nakamura H."/>
            <person name="Mori M."/>
            <person name="Yoshida Y."/>
            <person name="Ohtoshi R."/>
            <person name="Malay A.D."/>
            <person name="Moran D.A.P."/>
            <person name="Tomita M."/>
            <person name="Numata K."/>
            <person name="Arakawa K."/>
        </authorList>
    </citation>
    <scope>NUCLEOTIDE SEQUENCE</scope>
</reference>
<protein>
    <submittedName>
        <fullName evidence="1">Uncharacterized protein</fullName>
    </submittedName>
</protein>